<proteinExistence type="predicted"/>
<feature type="transmembrane region" description="Helical" evidence="2">
    <location>
        <begin position="6"/>
        <end position="24"/>
    </location>
</feature>
<dbReference type="AlphaFoldDB" id="A0A2N9JMJ8"/>
<dbReference type="KEGG" id="mgg:MPLG2_3579"/>
<dbReference type="Proteomes" id="UP000238164">
    <property type="component" value="Chromosome 1"/>
</dbReference>
<feature type="region of interest" description="Disordered" evidence="1">
    <location>
        <begin position="33"/>
        <end position="89"/>
    </location>
</feature>
<keyword evidence="2" id="KW-0812">Transmembrane</keyword>
<evidence type="ECO:0000256" key="2">
    <source>
        <dbReference type="SAM" id="Phobius"/>
    </source>
</evidence>
<evidence type="ECO:0000313" key="4">
    <source>
        <dbReference type="Proteomes" id="UP000238164"/>
    </source>
</evidence>
<gene>
    <name evidence="3" type="ORF">MPLG2_3579</name>
</gene>
<keyword evidence="4" id="KW-1185">Reference proteome</keyword>
<protein>
    <submittedName>
        <fullName evidence="3">Uncharacterized protein</fullName>
    </submittedName>
</protein>
<keyword evidence="2" id="KW-1133">Transmembrane helix</keyword>
<organism evidence="3 4">
    <name type="scientific">Micropruina glycogenica</name>
    <dbReference type="NCBI Taxonomy" id="75385"/>
    <lineage>
        <taxon>Bacteria</taxon>
        <taxon>Bacillati</taxon>
        <taxon>Actinomycetota</taxon>
        <taxon>Actinomycetes</taxon>
        <taxon>Propionibacteriales</taxon>
        <taxon>Nocardioidaceae</taxon>
        <taxon>Micropruina</taxon>
    </lineage>
</organism>
<dbReference type="EMBL" id="LT985188">
    <property type="protein sequence ID" value="SPD88609.1"/>
    <property type="molecule type" value="Genomic_DNA"/>
</dbReference>
<sequence length="89" mass="9569">MNPMWMIGVSLAAVAVLFGVFVLQHRLARRRKARSPLPPLCTTDQHAATPLRGLTDVHGWDQTPQGGNAVDLDGTVAAGADPSLVDRER</sequence>
<name>A0A2N9JMJ8_9ACTN</name>
<keyword evidence="2" id="KW-0472">Membrane</keyword>
<reference evidence="3 4" key="1">
    <citation type="submission" date="2018-02" db="EMBL/GenBank/DDBJ databases">
        <authorList>
            <person name="Cohen D.B."/>
            <person name="Kent A.D."/>
        </authorList>
    </citation>
    <scope>NUCLEOTIDE SEQUENCE [LARGE SCALE GENOMIC DNA]</scope>
    <source>
        <strain evidence="3">1</strain>
    </source>
</reference>
<evidence type="ECO:0000256" key="1">
    <source>
        <dbReference type="SAM" id="MobiDB-lite"/>
    </source>
</evidence>
<evidence type="ECO:0000313" key="3">
    <source>
        <dbReference type="EMBL" id="SPD88609.1"/>
    </source>
</evidence>
<accession>A0A2N9JMJ8</accession>
<dbReference type="RefSeq" id="WP_343834517.1">
    <property type="nucleotide sequence ID" value="NZ_BAAAGO010000009.1"/>
</dbReference>